<evidence type="ECO:0000313" key="1">
    <source>
        <dbReference type="EMBL" id="GBD00063.1"/>
    </source>
</evidence>
<dbReference type="AlphaFoldDB" id="A0A2H5XFU7"/>
<name>A0A2H5XFU7_9BACT</name>
<organism evidence="1 2">
    <name type="scientific">Candidatus Fervidibacter japonicus</name>
    <dbReference type="NCBI Taxonomy" id="2035412"/>
    <lineage>
        <taxon>Bacteria</taxon>
        <taxon>Candidatus Fervidibacterota</taxon>
        <taxon>Candidatus Fervidibacter</taxon>
    </lineage>
</organism>
<dbReference type="EMBL" id="BEHT01000049">
    <property type="protein sequence ID" value="GBD00063.1"/>
    <property type="molecule type" value="Genomic_DNA"/>
</dbReference>
<dbReference type="Proteomes" id="UP000236173">
    <property type="component" value="Unassembled WGS sequence"/>
</dbReference>
<sequence length="123" mass="14171">MKRPVTCRHCGKVLREGQVVGVSLWANGQVYLHVHFRCPRCHRFGHMNLPPERWAGATLVWDASVSEMTPEEAEVFRRLPPITADDVLEFYEALKFIDRLPRALLERPPRPKPHSAQSRGEHP</sequence>
<comment type="caution">
    <text evidence="1">The sequence shown here is derived from an EMBL/GenBank/DDBJ whole genome shotgun (WGS) entry which is preliminary data.</text>
</comment>
<accession>A0A2H5XFU7</accession>
<gene>
    <name evidence="1" type="ORF">HRbin17_02597</name>
</gene>
<evidence type="ECO:0000313" key="2">
    <source>
        <dbReference type="Proteomes" id="UP000236173"/>
    </source>
</evidence>
<protein>
    <submittedName>
        <fullName evidence="1">Uncharacterized protein</fullName>
    </submittedName>
</protein>
<reference evidence="2" key="1">
    <citation type="submission" date="2017-09" db="EMBL/GenBank/DDBJ databases">
        <title>Metaegenomics of thermophilic ammonia-oxidizing enrichment culture.</title>
        <authorList>
            <person name="Kato S."/>
            <person name="Suzuki K."/>
        </authorList>
    </citation>
    <scope>NUCLEOTIDE SEQUENCE [LARGE SCALE GENOMIC DNA]</scope>
</reference>
<proteinExistence type="predicted"/>